<sequence>MLYQLFTPSFKAIPGASDFHRPPPSTFKFTGIFGSGWRFEAAEPPIENQHSQASLCNLCLWLVSRGFPTFVARDRWWYEQVAKVLPTSRAAEDSLFSLYRSGSTGKPKVVVHTTGRYPLRRSPIKYDFDVHPGERFACMAVAYWITGHGRRYTPVDPSPARYWEALTKHNIT</sequence>
<dbReference type="InterPro" id="IPR042099">
    <property type="entry name" value="ANL_N_sf"/>
</dbReference>
<dbReference type="Pfam" id="PF00501">
    <property type="entry name" value="AMP-binding"/>
    <property type="match status" value="1"/>
</dbReference>
<dbReference type="GO" id="GO:0003987">
    <property type="term" value="F:acetate-CoA ligase activity"/>
    <property type="evidence" value="ECO:0007669"/>
    <property type="project" value="UniProtKB-EC"/>
</dbReference>
<organism evidence="3 4">
    <name type="scientific">Favolaschia claudopus</name>
    <dbReference type="NCBI Taxonomy" id="2862362"/>
    <lineage>
        <taxon>Eukaryota</taxon>
        <taxon>Fungi</taxon>
        <taxon>Dikarya</taxon>
        <taxon>Basidiomycota</taxon>
        <taxon>Agaricomycotina</taxon>
        <taxon>Agaricomycetes</taxon>
        <taxon>Agaricomycetidae</taxon>
        <taxon>Agaricales</taxon>
        <taxon>Marasmiineae</taxon>
        <taxon>Mycenaceae</taxon>
        <taxon>Favolaschia</taxon>
    </lineage>
</organism>
<proteinExistence type="predicted"/>
<dbReference type="EMBL" id="JAWWNJ010000068">
    <property type="protein sequence ID" value="KAK7008228.1"/>
    <property type="molecule type" value="Genomic_DNA"/>
</dbReference>
<dbReference type="AlphaFoldDB" id="A0AAW0AFU0"/>
<dbReference type="GO" id="GO:0006085">
    <property type="term" value="P:acetyl-CoA biosynthetic process"/>
    <property type="evidence" value="ECO:0007669"/>
    <property type="project" value="TreeGrafter"/>
</dbReference>
<evidence type="ECO:0000313" key="3">
    <source>
        <dbReference type="EMBL" id="KAK7008228.1"/>
    </source>
</evidence>
<feature type="domain" description="AMP-dependent synthetase/ligase" evidence="2">
    <location>
        <begin position="83"/>
        <end position="148"/>
    </location>
</feature>
<accession>A0AAW0AFU0</accession>
<dbReference type="PANTHER" id="PTHR24095">
    <property type="entry name" value="ACETYL-COENZYME A SYNTHETASE"/>
    <property type="match status" value="1"/>
</dbReference>
<comment type="caution">
    <text evidence="3">The sequence shown here is derived from an EMBL/GenBank/DDBJ whole genome shotgun (WGS) entry which is preliminary data.</text>
</comment>
<dbReference type="EC" id="6.2.1.1" evidence="1"/>
<name>A0AAW0AFU0_9AGAR</name>
<dbReference type="PANTHER" id="PTHR24095:SF14">
    <property type="entry name" value="ACETYL-COENZYME A SYNTHETASE 1"/>
    <property type="match status" value="1"/>
</dbReference>
<protein>
    <recommendedName>
        <fullName evidence="1">acetate--CoA ligase</fullName>
        <ecNumber evidence="1">6.2.1.1</ecNumber>
    </recommendedName>
</protein>
<evidence type="ECO:0000313" key="4">
    <source>
        <dbReference type="Proteomes" id="UP001362999"/>
    </source>
</evidence>
<dbReference type="SUPFAM" id="SSF56801">
    <property type="entry name" value="Acetyl-CoA synthetase-like"/>
    <property type="match status" value="1"/>
</dbReference>
<keyword evidence="4" id="KW-1185">Reference proteome</keyword>
<reference evidence="3 4" key="1">
    <citation type="journal article" date="2024" name="J Genomics">
        <title>Draft genome sequencing and assembly of Favolaschia claudopus CIRM-BRFM 2984 isolated from oak limbs.</title>
        <authorList>
            <person name="Navarro D."/>
            <person name="Drula E."/>
            <person name="Chaduli D."/>
            <person name="Cazenave R."/>
            <person name="Ahrendt S."/>
            <person name="Wang J."/>
            <person name="Lipzen A."/>
            <person name="Daum C."/>
            <person name="Barry K."/>
            <person name="Grigoriev I.V."/>
            <person name="Favel A."/>
            <person name="Rosso M.N."/>
            <person name="Martin F."/>
        </authorList>
    </citation>
    <scope>NUCLEOTIDE SEQUENCE [LARGE SCALE GENOMIC DNA]</scope>
    <source>
        <strain evidence="3 4">CIRM-BRFM 2984</strain>
    </source>
</reference>
<dbReference type="Proteomes" id="UP001362999">
    <property type="component" value="Unassembled WGS sequence"/>
</dbReference>
<dbReference type="InterPro" id="IPR000873">
    <property type="entry name" value="AMP-dep_synth/lig_dom"/>
</dbReference>
<dbReference type="Gene3D" id="3.40.50.12780">
    <property type="entry name" value="N-terminal domain of ligase-like"/>
    <property type="match status" value="1"/>
</dbReference>
<evidence type="ECO:0000259" key="2">
    <source>
        <dbReference type="Pfam" id="PF00501"/>
    </source>
</evidence>
<gene>
    <name evidence="3" type="ORF">R3P38DRAFT_3211035</name>
</gene>
<evidence type="ECO:0000256" key="1">
    <source>
        <dbReference type="ARBA" id="ARBA00013275"/>
    </source>
</evidence>
<dbReference type="GO" id="GO:0005829">
    <property type="term" value="C:cytosol"/>
    <property type="evidence" value="ECO:0007669"/>
    <property type="project" value="TreeGrafter"/>
</dbReference>